<evidence type="ECO:0000313" key="9">
    <source>
        <dbReference type="Proteomes" id="UP000177622"/>
    </source>
</evidence>
<sequence length="523" mass="57559">MGPQKDFTEKRASVQHDEIVADEGFKKSDLTFDAATKGQGVTGYEKLGILETIKTFKICTLVCFAMAFSAATDGYQIGINASIIANAGFVARFATTVDKKGKHILASPILSGWSSIMSCGQIIVGSVLAESLARSWQVWLVGKLLAGIGVGCLQSTVPTYISEVAPVRIRGGLLMCYSFWWSLGSFFAQIALQHLSKSDPTDYLTPIYTQWAQVGIMFLIYIFVPESPAWCVNAGKVDQAKKELLKLNRGVPNYDLERQYQVLAMAIEHENAVAAEQRREKWYGIFQGTNGLRTVISCWTNLTQQLIGLSLFGTFGTYFFQQAGLADPFKIKVITTSIQIATVIVIITVADRLGRRVLACSGTTLCWVSCVGIGIVGVCPRVKASTYIFIMFACLWNCGLATNGATGWGYIGEISSQRLRPYTAGFGAAVTCVAGVVMNVLVPYMTNANKWNWNLKTGWFYAGVGLPFVVGMWFLIPETVGRSAAELDELFERKIKPWRFHKTETATQRLVQVNKSEKEQSQV</sequence>
<feature type="transmembrane region" description="Helical" evidence="6">
    <location>
        <begin position="173"/>
        <end position="195"/>
    </location>
</feature>
<feature type="transmembrane region" description="Helical" evidence="6">
    <location>
        <begin position="140"/>
        <end position="161"/>
    </location>
</feature>
<dbReference type="SUPFAM" id="SSF103473">
    <property type="entry name" value="MFS general substrate transporter"/>
    <property type="match status" value="1"/>
</dbReference>
<evidence type="ECO:0000256" key="4">
    <source>
        <dbReference type="ARBA" id="ARBA00022989"/>
    </source>
</evidence>
<feature type="transmembrane region" description="Helical" evidence="6">
    <location>
        <begin position="207"/>
        <end position="224"/>
    </location>
</feature>
<name>A0A1F5LVN8_PENAI</name>
<dbReference type="GeneID" id="34571952"/>
<dbReference type="FunFam" id="1.20.1250.20:FF:000594">
    <property type="entry name" value="MFS alpha-glucoside transporter"/>
    <property type="match status" value="1"/>
</dbReference>
<keyword evidence="5 6" id="KW-0472">Membrane</keyword>
<feature type="transmembrane region" description="Helical" evidence="6">
    <location>
        <begin position="331"/>
        <end position="350"/>
    </location>
</feature>
<dbReference type="GO" id="GO:0016020">
    <property type="term" value="C:membrane"/>
    <property type="evidence" value="ECO:0007669"/>
    <property type="project" value="UniProtKB-SubCell"/>
</dbReference>
<dbReference type="OrthoDB" id="2544694at2759"/>
<dbReference type="GO" id="GO:0005351">
    <property type="term" value="F:carbohydrate:proton symporter activity"/>
    <property type="evidence" value="ECO:0007669"/>
    <property type="project" value="TreeGrafter"/>
</dbReference>
<dbReference type="InterPro" id="IPR005828">
    <property type="entry name" value="MFS_sugar_transport-like"/>
</dbReference>
<dbReference type="InterPro" id="IPR050360">
    <property type="entry name" value="MFS_Sugar_Transporters"/>
</dbReference>
<evidence type="ECO:0000256" key="6">
    <source>
        <dbReference type="SAM" id="Phobius"/>
    </source>
</evidence>
<evidence type="ECO:0000313" key="8">
    <source>
        <dbReference type="EMBL" id="OGE56991.1"/>
    </source>
</evidence>
<keyword evidence="4 6" id="KW-1133">Transmembrane helix</keyword>
<proteinExistence type="inferred from homology"/>
<dbReference type="RefSeq" id="XP_022492418.1">
    <property type="nucleotide sequence ID" value="XM_022627218.1"/>
</dbReference>
<protein>
    <recommendedName>
        <fullName evidence="7">Major facilitator superfamily (MFS) profile domain-containing protein</fullName>
    </recommendedName>
</protein>
<keyword evidence="3 6" id="KW-0812">Transmembrane</keyword>
<dbReference type="PANTHER" id="PTHR48022:SF2">
    <property type="entry name" value="PLASTIDIC GLUCOSE TRANSPORTER 4"/>
    <property type="match status" value="1"/>
</dbReference>
<feature type="transmembrane region" description="Helical" evidence="6">
    <location>
        <begin position="109"/>
        <end position="128"/>
    </location>
</feature>
<dbReference type="AlphaFoldDB" id="A0A1F5LVN8"/>
<dbReference type="InterPro" id="IPR020846">
    <property type="entry name" value="MFS_dom"/>
</dbReference>
<dbReference type="InterPro" id="IPR036259">
    <property type="entry name" value="MFS_trans_sf"/>
</dbReference>
<evidence type="ECO:0000259" key="7">
    <source>
        <dbReference type="PROSITE" id="PS50850"/>
    </source>
</evidence>
<dbReference type="PANTHER" id="PTHR48022">
    <property type="entry name" value="PLASTIDIC GLUCOSE TRANSPORTER 4"/>
    <property type="match status" value="1"/>
</dbReference>
<feature type="transmembrane region" description="Helical" evidence="6">
    <location>
        <begin position="306"/>
        <end position="325"/>
    </location>
</feature>
<dbReference type="Gene3D" id="1.20.1250.20">
    <property type="entry name" value="MFS general substrate transporter like domains"/>
    <property type="match status" value="1"/>
</dbReference>
<dbReference type="EMBL" id="LXJU01000002">
    <property type="protein sequence ID" value="OGE56991.1"/>
    <property type="molecule type" value="Genomic_DNA"/>
</dbReference>
<accession>A0A1F5LVN8</accession>
<comment type="similarity">
    <text evidence="2">Belongs to the major facilitator superfamily. Sugar transporter (TC 2.A.1.1) family.</text>
</comment>
<evidence type="ECO:0000256" key="5">
    <source>
        <dbReference type="ARBA" id="ARBA00023136"/>
    </source>
</evidence>
<feature type="transmembrane region" description="Helical" evidence="6">
    <location>
        <begin position="357"/>
        <end position="378"/>
    </location>
</feature>
<keyword evidence="9" id="KW-1185">Reference proteome</keyword>
<reference evidence="8 9" key="1">
    <citation type="journal article" date="2016" name="Sci. Rep.">
        <title>Penicillium arizonense, a new, genome sequenced fungal species, reveals a high chemical diversity in secreted metabolites.</title>
        <authorList>
            <person name="Grijseels S."/>
            <person name="Nielsen J.C."/>
            <person name="Randelovic M."/>
            <person name="Nielsen J."/>
            <person name="Nielsen K.F."/>
            <person name="Workman M."/>
            <person name="Frisvad J.C."/>
        </authorList>
    </citation>
    <scope>NUCLEOTIDE SEQUENCE [LARGE SCALE GENOMIC DNA]</scope>
    <source>
        <strain evidence="8 9">CBS 141311</strain>
    </source>
</reference>
<dbReference type="Pfam" id="PF00083">
    <property type="entry name" value="Sugar_tr"/>
    <property type="match status" value="1"/>
</dbReference>
<feature type="transmembrane region" description="Helical" evidence="6">
    <location>
        <begin position="384"/>
        <end position="411"/>
    </location>
</feature>
<comment type="subcellular location">
    <subcellularLocation>
        <location evidence="1">Membrane</location>
        <topology evidence="1">Multi-pass membrane protein</topology>
    </subcellularLocation>
</comment>
<feature type="domain" description="Major facilitator superfamily (MFS) profile" evidence="7">
    <location>
        <begin position="31"/>
        <end position="480"/>
    </location>
</feature>
<feature type="transmembrane region" description="Helical" evidence="6">
    <location>
        <begin position="458"/>
        <end position="476"/>
    </location>
</feature>
<dbReference type="Proteomes" id="UP000177622">
    <property type="component" value="Unassembled WGS sequence"/>
</dbReference>
<evidence type="ECO:0000256" key="2">
    <source>
        <dbReference type="ARBA" id="ARBA00010992"/>
    </source>
</evidence>
<dbReference type="PROSITE" id="PS00217">
    <property type="entry name" value="SUGAR_TRANSPORT_2"/>
    <property type="match status" value="1"/>
</dbReference>
<comment type="caution">
    <text evidence="8">The sequence shown here is derived from an EMBL/GenBank/DDBJ whole genome shotgun (WGS) entry which is preliminary data.</text>
</comment>
<evidence type="ECO:0000256" key="1">
    <source>
        <dbReference type="ARBA" id="ARBA00004141"/>
    </source>
</evidence>
<evidence type="ECO:0000256" key="3">
    <source>
        <dbReference type="ARBA" id="ARBA00022692"/>
    </source>
</evidence>
<organism evidence="8 9">
    <name type="scientific">Penicillium arizonense</name>
    <dbReference type="NCBI Taxonomy" id="1835702"/>
    <lineage>
        <taxon>Eukaryota</taxon>
        <taxon>Fungi</taxon>
        <taxon>Dikarya</taxon>
        <taxon>Ascomycota</taxon>
        <taxon>Pezizomycotina</taxon>
        <taxon>Eurotiomycetes</taxon>
        <taxon>Eurotiomycetidae</taxon>
        <taxon>Eurotiales</taxon>
        <taxon>Aspergillaceae</taxon>
        <taxon>Penicillium</taxon>
    </lineage>
</organism>
<gene>
    <name evidence="8" type="ORF">PENARI_c002G01263</name>
</gene>
<dbReference type="PROSITE" id="PS00216">
    <property type="entry name" value="SUGAR_TRANSPORT_1"/>
    <property type="match status" value="1"/>
</dbReference>
<dbReference type="InterPro" id="IPR005829">
    <property type="entry name" value="Sugar_transporter_CS"/>
</dbReference>
<feature type="transmembrane region" description="Helical" evidence="6">
    <location>
        <begin position="423"/>
        <end position="446"/>
    </location>
</feature>
<dbReference type="PROSITE" id="PS50850">
    <property type="entry name" value="MFS"/>
    <property type="match status" value="1"/>
</dbReference>